<dbReference type="InterPro" id="IPR001387">
    <property type="entry name" value="Cro/C1-type_HTH"/>
</dbReference>
<dbReference type="CDD" id="cd00093">
    <property type="entry name" value="HTH_XRE"/>
    <property type="match status" value="1"/>
</dbReference>
<gene>
    <name evidence="3" type="ORF">H8S00_07340</name>
</gene>
<name>A0ABR7F2G8_9FIRM</name>
<dbReference type="PROSITE" id="PS50943">
    <property type="entry name" value="HTH_CROC1"/>
    <property type="match status" value="1"/>
</dbReference>
<dbReference type="Pfam" id="PF01381">
    <property type="entry name" value="HTH_3"/>
    <property type="match status" value="1"/>
</dbReference>
<organism evidence="3 4">
    <name type="scientific">Eubacterium segne</name>
    <dbReference type="NCBI Taxonomy" id="2763045"/>
    <lineage>
        <taxon>Bacteria</taxon>
        <taxon>Bacillati</taxon>
        <taxon>Bacillota</taxon>
        <taxon>Clostridia</taxon>
        <taxon>Eubacteriales</taxon>
        <taxon>Eubacteriaceae</taxon>
        <taxon>Eubacterium</taxon>
    </lineage>
</organism>
<accession>A0ABR7F2G8</accession>
<dbReference type="EMBL" id="JACOOZ010000004">
    <property type="protein sequence ID" value="MBC5667790.1"/>
    <property type="molecule type" value="Genomic_DNA"/>
</dbReference>
<dbReference type="SUPFAM" id="SSF47413">
    <property type="entry name" value="lambda repressor-like DNA-binding domains"/>
    <property type="match status" value="1"/>
</dbReference>
<dbReference type="InterPro" id="IPR010982">
    <property type="entry name" value="Lambda_DNA-bd_dom_sf"/>
</dbReference>
<feature type="domain" description="HTH cro/C1-type" evidence="2">
    <location>
        <begin position="16"/>
        <end position="70"/>
    </location>
</feature>
<evidence type="ECO:0000313" key="3">
    <source>
        <dbReference type="EMBL" id="MBC5667790.1"/>
    </source>
</evidence>
<dbReference type="Gene3D" id="1.10.260.40">
    <property type="entry name" value="lambda repressor-like DNA-binding domains"/>
    <property type="match status" value="1"/>
</dbReference>
<keyword evidence="4" id="KW-1185">Reference proteome</keyword>
<evidence type="ECO:0000256" key="1">
    <source>
        <dbReference type="ARBA" id="ARBA00023125"/>
    </source>
</evidence>
<evidence type="ECO:0000259" key="2">
    <source>
        <dbReference type="PROSITE" id="PS50943"/>
    </source>
</evidence>
<comment type="caution">
    <text evidence="3">The sequence shown here is derived from an EMBL/GenBank/DDBJ whole genome shotgun (WGS) entry which is preliminary data.</text>
</comment>
<dbReference type="PANTHER" id="PTHR46558:SF4">
    <property type="entry name" value="DNA-BIDING PHAGE PROTEIN"/>
    <property type="match status" value="1"/>
</dbReference>
<reference evidence="3 4" key="1">
    <citation type="submission" date="2020-08" db="EMBL/GenBank/DDBJ databases">
        <title>Genome public.</title>
        <authorList>
            <person name="Liu C."/>
            <person name="Sun Q."/>
        </authorList>
    </citation>
    <scope>NUCLEOTIDE SEQUENCE [LARGE SCALE GENOMIC DNA]</scope>
    <source>
        <strain evidence="3 4">BX4</strain>
    </source>
</reference>
<evidence type="ECO:0000313" key="4">
    <source>
        <dbReference type="Proteomes" id="UP000597877"/>
    </source>
</evidence>
<keyword evidence="1" id="KW-0238">DNA-binding</keyword>
<dbReference type="RefSeq" id="WP_186840332.1">
    <property type="nucleotide sequence ID" value="NZ_JACOOZ010000004.1"/>
</dbReference>
<proteinExistence type="predicted"/>
<dbReference type="SMART" id="SM00530">
    <property type="entry name" value="HTH_XRE"/>
    <property type="match status" value="1"/>
</dbReference>
<sequence length="108" mass="12958">MKRYTRDEMLKYSKRVIKLRRKIGLSQERVAEDIRMSYSTYRKIENGERNLSTGCLFKLNQAYNISADEILFDKKGKKDIRKYSEHDKMLLLLKLDNIYGKTKDKNEE</sequence>
<dbReference type="PANTHER" id="PTHR46558">
    <property type="entry name" value="TRACRIPTIONAL REGULATORY PROTEIN-RELATED-RELATED"/>
    <property type="match status" value="1"/>
</dbReference>
<dbReference type="Proteomes" id="UP000597877">
    <property type="component" value="Unassembled WGS sequence"/>
</dbReference>
<protein>
    <submittedName>
        <fullName evidence="3">Helix-turn-helix transcriptional regulator</fullName>
    </submittedName>
</protein>